<dbReference type="SUPFAM" id="SSF69118">
    <property type="entry name" value="AhpD-like"/>
    <property type="match status" value="1"/>
</dbReference>
<dbReference type="PANTHER" id="PTHR34846">
    <property type="entry name" value="4-CARBOXYMUCONOLACTONE DECARBOXYLASE FAMILY PROTEIN (AFU_ORTHOLOGUE AFUA_6G11590)"/>
    <property type="match status" value="1"/>
</dbReference>
<comment type="caution">
    <text evidence="1">The sequence shown here is derived from an EMBL/GenBank/DDBJ whole genome shotgun (WGS) entry which is preliminary data.</text>
</comment>
<evidence type="ECO:0000313" key="2">
    <source>
        <dbReference type="Proteomes" id="UP001596002"/>
    </source>
</evidence>
<dbReference type="RefSeq" id="WP_380029562.1">
    <property type="nucleotide sequence ID" value="NZ_JBHSHC010000157.1"/>
</dbReference>
<proteinExistence type="predicted"/>
<gene>
    <name evidence="1" type="ORF">ACFO8Q_23220</name>
</gene>
<dbReference type="PANTHER" id="PTHR34846:SF10">
    <property type="entry name" value="CYTOPLASMIC PROTEIN"/>
    <property type="match status" value="1"/>
</dbReference>
<name>A0ABV9Q6S1_9BACL</name>
<protein>
    <submittedName>
        <fullName evidence="1">Carboxymuconolactone decarboxylase family protein</fullName>
    </submittedName>
</protein>
<dbReference type="EMBL" id="JBHSHC010000157">
    <property type="protein sequence ID" value="MFC4770191.1"/>
    <property type="molecule type" value="Genomic_DNA"/>
</dbReference>
<reference evidence="2" key="1">
    <citation type="journal article" date="2019" name="Int. J. Syst. Evol. Microbiol.">
        <title>The Global Catalogue of Microorganisms (GCM) 10K type strain sequencing project: providing services to taxonomists for standard genome sequencing and annotation.</title>
        <authorList>
            <consortium name="The Broad Institute Genomics Platform"/>
            <consortium name="The Broad Institute Genome Sequencing Center for Infectious Disease"/>
            <person name="Wu L."/>
            <person name="Ma J."/>
        </authorList>
    </citation>
    <scope>NUCLEOTIDE SEQUENCE [LARGE SCALE GENOMIC DNA]</scope>
    <source>
        <strain evidence="2">WYCCWR 12678</strain>
    </source>
</reference>
<dbReference type="InterPro" id="IPR029032">
    <property type="entry name" value="AhpD-like"/>
</dbReference>
<dbReference type="Gene3D" id="1.20.1290.10">
    <property type="entry name" value="AhpD-like"/>
    <property type="match status" value="1"/>
</dbReference>
<sequence length="104" mass="11802">MDINAAVGSGMGIPTEKILALPQYKTSQFYDEREKLVLEYTDAITLSDKDVDDDLFEQLRSHFEEDEIVELTAVIARENFSSKFNRALRIPSQGFFDTECSSEA</sequence>
<organism evidence="1 2">
    <name type="scientific">Effusibacillus consociatus</name>
    <dbReference type="NCBI Taxonomy" id="1117041"/>
    <lineage>
        <taxon>Bacteria</taxon>
        <taxon>Bacillati</taxon>
        <taxon>Bacillota</taxon>
        <taxon>Bacilli</taxon>
        <taxon>Bacillales</taxon>
        <taxon>Alicyclobacillaceae</taxon>
        <taxon>Effusibacillus</taxon>
    </lineage>
</organism>
<keyword evidence="2" id="KW-1185">Reference proteome</keyword>
<dbReference type="Proteomes" id="UP001596002">
    <property type="component" value="Unassembled WGS sequence"/>
</dbReference>
<accession>A0ABV9Q6S1</accession>
<evidence type="ECO:0000313" key="1">
    <source>
        <dbReference type="EMBL" id="MFC4770191.1"/>
    </source>
</evidence>